<gene>
    <name evidence="1" type="ORF">NCTC13307_04818</name>
</gene>
<sequence>MKISEVATPNFLLDLDQLEKNIDKIQQICTNNNKQLWPMLKTHKSTYIARLQKNGRC</sequence>
<name>A0A381KN25_CLODI</name>
<organism evidence="1">
    <name type="scientific">Clostridioides difficile</name>
    <name type="common">Peptoclostridium difficile</name>
    <dbReference type="NCBI Taxonomy" id="1496"/>
    <lineage>
        <taxon>Bacteria</taxon>
        <taxon>Bacillati</taxon>
        <taxon>Bacillota</taxon>
        <taxon>Clostridia</taxon>
        <taxon>Peptostreptococcales</taxon>
        <taxon>Peptostreptococcaceae</taxon>
        <taxon>Clostridioides</taxon>
    </lineage>
</organism>
<dbReference type="Gene3D" id="3.20.20.10">
    <property type="entry name" value="Alanine racemase"/>
    <property type="match status" value="1"/>
</dbReference>
<dbReference type="GO" id="GO:0036088">
    <property type="term" value="P:D-serine catabolic process"/>
    <property type="evidence" value="ECO:0007669"/>
    <property type="project" value="TreeGrafter"/>
</dbReference>
<dbReference type="EMBL" id="UFWD01000003">
    <property type="protein sequence ID" value="SUY83686.1"/>
    <property type="molecule type" value="Genomic_DNA"/>
</dbReference>
<dbReference type="GO" id="GO:0008721">
    <property type="term" value="F:D-serine ammonia-lyase activity"/>
    <property type="evidence" value="ECO:0007669"/>
    <property type="project" value="TreeGrafter"/>
</dbReference>
<accession>A0A381KN25</accession>
<dbReference type="PANTHER" id="PTHR28004">
    <property type="entry name" value="ZGC:162816-RELATED"/>
    <property type="match status" value="1"/>
</dbReference>
<reference evidence="1" key="1">
    <citation type="submission" date="2018-06" db="EMBL/GenBank/DDBJ databases">
        <authorList>
            <consortium name="Pathogen Informatics"/>
            <person name="Doyle S."/>
        </authorList>
    </citation>
    <scope>NUCLEOTIDE SEQUENCE</scope>
    <source>
        <strain evidence="1">NCTC13307</strain>
    </source>
</reference>
<protein>
    <submittedName>
        <fullName evidence="1">Amino acid racemase</fullName>
    </submittedName>
</protein>
<dbReference type="InterPro" id="IPR051466">
    <property type="entry name" value="D-amino_acid_metab_enzyme"/>
</dbReference>
<evidence type="ECO:0000313" key="1">
    <source>
        <dbReference type="EMBL" id="SUY83686.1"/>
    </source>
</evidence>
<dbReference type="PANTHER" id="PTHR28004:SF2">
    <property type="entry name" value="D-SERINE DEHYDRATASE"/>
    <property type="match status" value="1"/>
</dbReference>
<dbReference type="InterPro" id="IPR029066">
    <property type="entry name" value="PLP-binding_barrel"/>
</dbReference>
<dbReference type="AlphaFoldDB" id="A0A381KN25"/>
<dbReference type="SUPFAM" id="SSF51419">
    <property type="entry name" value="PLP-binding barrel"/>
    <property type="match status" value="1"/>
</dbReference>
<proteinExistence type="predicted"/>